<dbReference type="PANTHER" id="PTHR36934">
    <property type="entry name" value="BLR0278 PROTEIN"/>
    <property type="match status" value="1"/>
</dbReference>
<dbReference type="RefSeq" id="WP_086347519.1">
    <property type="nucleotide sequence ID" value="NZ_CP147247.1"/>
</dbReference>
<sequence length="119" mass="12915">MTVYSKTFIVEATQTAREIGSGDLDVLATPALIAMIENTARDFLSNDLAEEETSVGTKLDIKHLRPSIVGAEILVNVNLEAKEGAKVAYSFEVYDSSKLIATGTHQRAVVVTEVFLSRL</sequence>
<reference evidence="4" key="1">
    <citation type="submission" date="2017-05" db="EMBL/GenBank/DDBJ databases">
        <title>The Genome Sequence of Enterococcus sp. 9E7_DIV0242.</title>
        <authorList>
            <consortium name="The Broad Institute Genomics Platform"/>
            <consortium name="The Broad Institute Genomic Center for Infectious Diseases"/>
            <person name="Earl A."/>
            <person name="Manson A."/>
            <person name="Schwartman J."/>
            <person name="Gilmore M."/>
            <person name="Abouelleil A."/>
            <person name="Cao P."/>
            <person name="Chapman S."/>
            <person name="Cusick C."/>
            <person name="Shea T."/>
            <person name="Young S."/>
            <person name="Neafsey D."/>
            <person name="Nusbaum C."/>
            <person name="Birren B."/>
        </authorList>
    </citation>
    <scope>NUCLEOTIDE SEQUENCE [LARGE SCALE GENOMIC DNA]</scope>
    <source>
        <strain evidence="4">9E7_DIV0242</strain>
    </source>
</reference>
<evidence type="ECO:0000259" key="3">
    <source>
        <dbReference type="Pfam" id="PF22636"/>
    </source>
</evidence>
<feature type="binding site" evidence="2">
    <location>
        <position position="107"/>
    </location>
    <ligand>
        <name>substrate</name>
    </ligand>
</feature>
<dbReference type="EMBL" id="CP147247">
    <property type="protein sequence ID" value="WYJ88590.1"/>
    <property type="molecule type" value="Genomic_DNA"/>
</dbReference>
<dbReference type="AlphaFoldDB" id="A0A242KBJ5"/>
<evidence type="ECO:0000313" key="4">
    <source>
        <dbReference type="EMBL" id="OTP18544.1"/>
    </source>
</evidence>
<feature type="active site" evidence="1">
    <location>
        <position position="63"/>
    </location>
</feature>
<gene>
    <name evidence="5" type="ORF">A5888_000309</name>
    <name evidence="4" type="ORF">A5888_000358</name>
</gene>
<dbReference type="EMBL" id="NGMM01000001">
    <property type="protein sequence ID" value="OTP18544.1"/>
    <property type="molecule type" value="Genomic_DNA"/>
</dbReference>
<dbReference type="InterPro" id="IPR029069">
    <property type="entry name" value="HotDog_dom_sf"/>
</dbReference>
<feature type="active site" evidence="1">
    <location>
        <position position="29"/>
    </location>
</feature>
<organism evidence="4">
    <name type="scientific">Candidatus Enterococcus clewellii</name>
    <dbReference type="NCBI Taxonomy" id="1834193"/>
    <lineage>
        <taxon>Bacteria</taxon>
        <taxon>Bacillati</taxon>
        <taxon>Bacillota</taxon>
        <taxon>Bacilli</taxon>
        <taxon>Lactobacillales</taxon>
        <taxon>Enterococcaceae</taxon>
        <taxon>Enterococcus</taxon>
    </lineage>
</organism>
<dbReference type="Pfam" id="PF22636">
    <property type="entry name" value="FlK"/>
    <property type="match status" value="1"/>
</dbReference>
<dbReference type="OrthoDB" id="6902891at2"/>
<dbReference type="PIRSF" id="PIRSF014972">
    <property type="entry name" value="FlK"/>
    <property type="match status" value="1"/>
</dbReference>
<feature type="domain" description="Fluoroacetyl-CoA-specific thioesterase-like" evidence="3">
    <location>
        <begin position="10"/>
        <end position="111"/>
    </location>
</feature>
<name>A0A242KBJ5_9ENTE</name>
<protein>
    <recommendedName>
        <fullName evidence="3">Fluoroacetyl-CoA-specific thioesterase-like domain-containing protein</fullName>
    </recommendedName>
</protein>
<evidence type="ECO:0000256" key="2">
    <source>
        <dbReference type="PIRSR" id="PIRSR014972-2"/>
    </source>
</evidence>
<dbReference type="Gene3D" id="3.10.129.10">
    <property type="entry name" value="Hotdog Thioesterase"/>
    <property type="match status" value="1"/>
</dbReference>
<evidence type="ECO:0000256" key="1">
    <source>
        <dbReference type="PIRSR" id="PIRSR014972-1"/>
    </source>
</evidence>
<dbReference type="SUPFAM" id="SSF54637">
    <property type="entry name" value="Thioesterase/thiol ester dehydrase-isomerase"/>
    <property type="match status" value="1"/>
</dbReference>
<evidence type="ECO:0000313" key="5">
    <source>
        <dbReference type="EMBL" id="WYJ88590.1"/>
    </source>
</evidence>
<feature type="active site" evidence="1">
    <location>
        <position position="37"/>
    </location>
</feature>
<reference evidence="5" key="3">
    <citation type="submission" date="2024-03" db="EMBL/GenBank/DDBJ databases">
        <title>The Genome Sequence of Enterococcus sp. DIV0242b.</title>
        <authorList>
            <consortium name="The Broad Institute Genomics Platform"/>
            <consortium name="The Broad Institute Microbial Omics Core"/>
            <consortium name="The Broad Institute Genomic Center for Infectious Diseases"/>
            <person name="Earl A."/>
            <person name="Manson A."/>
            <person name="Gilmore M."/>
            <person name="Schwartman J."/>
            <person name="Shea T."/>
            <person name="Abouelleil A."/>
            <person name="Cao P."/>
            <person name="Chapman S."/>
            <person name="Cusick C."/>
            <person name="Young S."/>
            <person name="Neafsey D."/>
            <person name="Nusbaum C."/>
            <person name="Birren B."/>
        </authorList>
    </citation>
    <scope>NUCLEOTIDE SEQUENCE</scope>
    <source>
        <strain evidence="5">9E7_DIV0242</strain>
    </source>
</reference>
<feature type="binding site" evidence="2">
    <location>
        <position position="56"/>
    </location>
    <ligand>
        <name>substrate</name>
    </ligand>
</feature>
<feature type="binding site" evidence="2">
    <location>
        <position position="56"/>
    </location>
    <ligand>
        <name>CoA</name>
        <dbReference type="ChEBI" id="CHEBI:57287"/>
    </ligand>
</feature>
<dbReference type="PANTHER" id="PTHR36934:SF1">
    <property type="entry name" value="THIOESTERASE DOMAIN-CONTAINING PROTEIN"/>
    <property type="match status" value="1"/>
</dbReference>
<dbReference type="InterPro" id="IPR054485">
    <property type="entry name" value="FlK-like_dom"/>
</dbReference>
<accession>A0A242KBJ5</accession>
<keyword evidence="6" id="KW-1185">Reference proteome</keyword>
<reference evidence="5" key="2">
    <citation type="submission" date="2017-05" db="EMBL/GenBank/DDBJ databases">
        <authorList>
            <consortium name="The Broad Institute Genomics Platform"/>
            <consortium name="The Broad Institute Genomic Center for Infectious Diseases"/>
            <person name="Earl A."/>
            <person name="Manson A."/>
            <person name="Schwartman J."/>
            <person name="Gilmore M."/>
            <person name="Abouelleil A."/>
            <person name="Cao P."/>
            <person name="Chapman S."/>
            <person name="Cusick C."/>
            <person name="Shea T."/>
            <person name="Young S."/>
            <person name="Neafsey D."/>
            <person name="Nusbaum C."/>
            <person name="Birren B."/>
        </authorList>
    </citation>
    <scope>NUCLEOTIDE SEQUENCE</scope>
    <source>
        <strain evidence="5">9E7_DIV0242</strain>
    </source>
</reference>
<evidence type="ECO:0000313" key="6">
    <source>
        <dbReference type="Proteomes" id="UP000195141"/>
    </source>
</evidence>
<dbReference type="Proteomes" id="UP000195141">
    <property type="component" value="Chromosome"/>
</dbReference>
<proteinExistence type="predicted"/>
<dbReference type="InterPro" id="IPR025540">
    <property type="entry name" value="FlK"/>
</dbReference>